<dbReference type="EMBL" id="ML977319">
    <property type="protein sequence ID" value="KAF2117303.1"/>
    <property type="molecule type" value="Genomic_DNA"/>
</dbReference>
<gene>
    <name evidence="5" type="ORF">BDV96DRAFT_23796</name>
</gene>
<evidence type="ECO:0000313" key="5">
    <source>
        <dbReference type="EMBL" id="KAF2117303.1"/>
    </source>
</evidence>
<dbReference type="GO" id="GO:0005524">
    <property type="term" value="F:ATP binding"/>
    <property type="evidence" value="ECO:0007669"/>
    <property type="project" value="UniProtKB-KW"/>
</dbReference>
<keyword evidence="2" id="KW-0067">ATP-binding</keyword>
<feature type="compositionally biased region" description="Low complexity" evidence="3">
    <location>
        <begin position="82"/>
        <end position="96"/>
    </location>
</feature>
<dbReference type="Gene3D" id="3.40.50.300">
    <property type="entry name" value="P-loop containing nucleotide triphosphate hydrolases"/>
    <property type="match status" value="1"/>
</dbReference>
<dbReference type="SUPFAM" id="SSF52540">
    <property type="entry name" value="P-loop containing nucleoside triphosphate hydrolases"/>
    <property type="match status" value="1"/>
</dbReference>
<dbReference type="PRINTS" id="PR00300">
    <property type="entry name" value="CLPPROTEASEA"/>
</dbReference>
<dbReference type="InterPro" id="IPR001270">
    <property type="entry name" value="ClpA/B"/>
</dbReference>
<feature type="domain" description="AAA+ ATPase" evidence="4">
    <location>
        <begin position="431"/>
        <end position="577"/>
    </location>
</feature>
<organism evidence="5 6">
    <name type="scientific">Lophiotrema nucula</name>
    <dbReference type="NCBI Taxonomy" id="690887"/>
    <lineage>
        <taxon>Eukaryota</taxon>
        <taxon>Fungi</taxon>
        <taxon>Dikarya</taxon>
        <taxon>Ascomycota</taxon>
        <taxon>Pezizomycotina</taxon>
        <taxon>Dothideomycetes</taxon>
        <taxon>Pleosporomycetidae</taxon>
        <taxon>Pleosporales</taxon>
        <taxon>Lophiotremataceae</taxon>
        <taxon>Lophiotrema</taxon>
    </lineage>
</organism>
<sequence length="729" mass="80425">MYKLGPEPSENAIHAVIAATGCPRTRAKIYLKTNHNDIERAITQLKAHQKSIVDLKKAKPEPATLRTVGPEEASDFPPSAQPSPSLASSASHAVPSKSGNPHQIPHHTSAGDPAEPVTEPTLSLNTPSGSESNLEVEETERQSVGSRHVGPNMAVASKDDGSNDSQNDMQNDGTAVNVKDSLGWDLRLPVLRPPSTLQPGGADGSAGFSLYDVCAAVQHGALPEDVKTYITHFTYTNPQIVRSQINGEIEGFPAMFFVVGANNDANIRIFEQAGGNVNATWGEPAIPLLGFAIMNSKYIEQETTSTVATLLSLGAEDNVIPGAFYKPYDKDIPSEGPKEEVLIEDLSNNQMRWCQPSRIRELLAETLNITQRYHLHRSSKLARPTGRQKDVAARHNSMDLFAVPYFLIGQSAATELLTKSFMHYMLRRQKQPLVVVFAGPSGHGKTELARRLGTLLSLDLHISDCTIVTRETELFGPRKPYVGAEEGSPLNNFLAANSRKKCIVFLDEFEKTTQDIWNALLVPFDNGEYQDRRNLKMVDCKDTIWILATNALDKRIVEFCENNQAIFDEENRPKREDLLEELTCEMKDDFISVFSPPLTGRISAFVPFLPFSSSETCVGAHKYILELTKEVRRPVCTTPGPQEHLLGNIRLKVRSDASICKILTKEYDPALGIRSLRKAVTDRVASLLDSEYLATHDVIAEGLPIEDYSIFVANGRIKVKRMIPPAEPI</sequence>
<dbReference type="PROSITE" id="PS51257">
    <property type="entry name" value="PROKAR_LIPOPROTEIN"/>
    <property type="match status" value="1"/>
</dbReference>
<name>A0A6A5ZED6_9PLEO</name>
<dbReference type="InterPro" id="IPR003593">
    <property type="entry name" value="AAA+_ATPase"/>
</dbReference>
<dbReference type="Pfam" id="PF07724">
    <property type="entry name" value="AAA_2"/>
    <property type="match status" value="1"/>
</dbReference>
<dbReference type="SMART" id="SM00382">
    <property type="entry name" value="AAA"/>
    <property type="match status" value="1"/>
</dbReference>
<evidence type="ECO:0000313" key="6">
    <source>
        <dbReference type="Proteomes" id="UP000799770"/>
    </source>
</evidence>
<dbReference type="AlphaFoldDB" id="A0A6A5ZED6"/>
<dbReference type="PANTHER" id="PTHR11638">
    <property type="entry name" value="ATP-DEPENDENT CLP PROTEASE"/>
    <property type="match status" value="1"/>
</dbReference>
<dbReference type="OrthoDB" id="47330at2759"/>
<feature type="compositionally biased region" description="Polar residues" evidence="3">
    <location>
        <begin position="120"/>
        <end position="133"/>
    </location>
</feature>
<protein>
    <submittedName>
        <fullName evidence="5">P-loop containing nucleoside triphosphate hydrolase protein</fullName>
    </submittedName>
</protein>
<evidence type="ECO:0000259" key="4">
    <source>
        <dbReference type="SMART" id="SM00382"/>
    </source>
</evidence>
<dbReference type="InterPro" id="IPR027417">
    <property type="entry name" value="P-loop_NTPase"/>
</dbReference>
<accession>A0A6A5ZED6</accession>
<reference evidence="5" key="1">
    <citation type="journal article" date="2020" name="Stud. Mycol.">
        <title>101 Dothideomycetes genomes: a test case for predicting lifestyles and emergence of pathogens.</title>
        <authorList>
            <person name="Haridas S."/>
            <person name="Albert R."/>
            <person name="Binder M."/>
            <person name="Bloem J."/>
            <person name="Labutti K."/>
            <person name="Salamov A."/>
            <person name="Andreopoulos B."/>
            <person name="Baker S."/>
            <person name="Barry K."/>
            <person name="Bills G."/>
            <person name="Bluhm B."/>
            <person name="Cannon C."/>
            <person name="Castanera R."/>
            <person name="Culley D."/>
            <person name="Daum C."/>
            <person name="Ezra D."/>
            <person name="Gonzalez J."/>
            <person name="Henrissat B."/>
            <person name="Kuo A."/>
            <person name="Liang C."/>
            <person name="Lipzen A."/>
            <person name="Lutzoni F."/>
            <person name="Magnuson J."/>
            <person name="Mondo S."/>
            <person name="Nolan M."/>
            <person name="Ohm R."/>
            <person name="Pangilinan J."/>
            <person name="Park H.-J."/>
            <person name="Ramirez L."/>
            <person name="Alfaro M."/>
            <person name="Sun H."/>
            <person name="Tritt A."/>
            <person name="Yoshinaga Y."/>
            <person name="Zwiers L.-H."/>
            <person name="Turgeon B."/>
            <person name="Goodwin S."/>
            <person name="Spatafora J."/>
            <person name="Crous P."/>
            <person name="Grigoriev I."/>
        </authorList>
    </citation>
    <scope>NUCLEOTIDE SEQUENCE</scope>
    <source>
        <strain evidence="5">CBS 627.86</strain>
    </source>
</reference>
<evidence type="ECO:0000256" key="3">
    <source>
        <dbReference type="SAM" id="MobiDB-lite"/>
    </source>
</evidence>
<keyword evidence="5" id="KW-0378">Hydrolase</keyword>
<evidence type="ECO:0000256" key="2">
    <source>
        <dbReference type="ARBA" id="ARBA00022840"/>
    </source>
</evidence>
<feature type="compositionally biased region" description="Polar residues" evidence="3">
    <location>
        <begin position="163"/>
        <end position="174"/>
    </location>
</feature>
<dbReference type="InterPro" id="IPR050130">
    <property type="entry name" value="ClpA_ClpB"/>
</dbReference>
<proteinExistence type="predicted"/>
<dbReference type="PANTHER" id="PTHR11638:SF18">
    <property type="entry name" value="HEAT SHOCK PROTEIN 104"/>
    <property type="match status" value="1"/>
</dbReference>
<dbReference type="InterPro" id="IPR003959">
    <property type="entry name" value="ATPase_AAA_core"/>
</dbReference>
<dbReference type="Proteomes" id="UP000799770">
    <property type="component" value="Unassembled WGS sequence"/>
</dbReference>
<keyword evidence="6" id="KW-1185">Reference proteome</keyword>
<dbReference type="GO" id="GO:0034605">
    <property type="term" value="P:cellular response to heat"/>
    <property type="evidence" value="ECO:0007669"/>
    <property type="project" value="TreeGrafter"/>
</dbReference>
<feature type="region of interest" description="Disordered" evidence="3">
    <location>
        <begin position="55"/>
        <end position="175"/>
    </location>
</feature>
<dbReference type="GO" id="GO:0005737">
    <property type="term" value="C:cytoplasm"/>
    <property type="evidence" value="ECO:0007669"/>
    <property type="project" value="TreeGrafter"/>
</dbReference>
<evidence type="ECO:0000256" key="1">
    <source>
        <dbReference type="ARBA" id="ARBA00022741"/>
    </source>
</evidence>
<keyword evidence="1" id="KW-0547">Nucleotide-binding</keyword>
<dbReference type="GO" id="GO:0016887">
    <property type="term" value="F:ATP hydrolysis activity"/>
    <property type="evidence" value="ECO:0007669"/>
    <property type="project" value="InterPro"/>
</dbReference>